<accession>A0A6C0FEL9</accession>
<sequence length="233" mass="27022">MNHLAQAQAQERLHDLGVPRMSATEKAEEEWAEAEKAFEDLEAELDAQPQLVHSTKKRKHFRVSNNKNQRPSKGGHSGFTEKFVEHGCYSIDVWDSQTKGYNIRMQQHQDVNVGDVLWLPESQKNNRVYRGVVKTPFRQSSTENPSFYSRADVLGMVPLISHPDTEHPHWRDSNPMKRKAWRDKRCEYICQVEWSGPVEMNKSVLNEGFICKTIATRNEKQGLALDKEFRKCK</sequence>
<feature type="region of interest" description="Disordered" evidence="1">
    <location>
        <begin position="53"/>
        <end position="78"/>
    </location>
</feature>
<reference evidence="2" key="1">
    <citation type="journal article" date="2020" name="Nature">
        <title>Giant virus diversity and host interactions through global metagenomics.</title>
        <authorList>
            <person name="Schulz F."/>
            <person name="Roux S."/>
            <person name="Paez-Espino D."/>
            <person name="Jungbluth S."/>
            <person name="Walsh D.A."/>
            <person name="Denef V.J."/>
            <person name="McMahon K.D."/>
            <person name="Konstantinidis K.T."/>
            <person name="Eloe-Fadrosh E.A."/>
            <person name="Kyrpides N.C."/>
            <person name="Woyke T."/>
        </authorList>
    </citation>
    <scope>NUCLEOTIDE SEQUENCE</scope>
    <source>
        <strain evidence="2">GVMAG-S-ERX556126-94</strain>
    </source>
</reference>
<proteinExistence type="predicted"/>
<dbReference type="EMBL" id="MN738838">
    <property type="protein sequence ID" value="QHT38949.1"/>
    <property type="molecule type" value="Genomic_DNA"/>
</dbReference>
<name>A0A6C0FEL9_9ZZZZ</name>
<evidence type="ECO:0000256" key="1">
    <source>
        <dbReference type="SAM" id="MobiDB-lite"/>
    </source>
</evidence>
<organism evidence="2">
    <name type="scientific">viral metagenome</name>
    <dbReference type="NCBI Taxonomy" id="1070528"/>
    <lineage>
        <taxon>unclassified sequences</taxon>
        <taxon>metagenomes</taxon>
        <taxon>organismal metagenomes</taxon>
    </lineage>
</organism>
<evidence type="ECO:0000313" key="2">
    <source>
        <dbReference type="EMBL" id="QHT38949.1"/>
    </source>
</evidence>
<dbReference type="AlphaFoldDB" id="A0A6C0FEL9"/>
<protein>
    <submittedName>
        <fullName evidence="2">Uncharacterized protein</fullName>
    </submittedName>
</protein>